<sequence length="121" mass="13425">MVKRIVGWVVLVPLCVLLILFALANRQLVIVNFNPFMPSATLTQPGFGVPLFLVIYIVLLLGVIAGGIATWFAQGKVRQEKRHWRKEAETLTRELESLRKSTGQIAGRNALAEVDDILGKT</sequence>
<evidence type="ECO:0000256" key="4">
    <source>
        <dbReference type="ARBA" id="ARBA00023136"/>
    </source>
</evidence>
<reference evidence="7" key="1">
    <citation type="submission" date="2022-03" db="EMBL/GenBank/DDBJ databases">
        <title>The complete genome sequence of a Methyloterrigena soli.</title>
        <authorList>
            <person name="Zi Z."/>
        </authorList>
    </citation>
    <scope>NUCLEOTIDE SEQUENCE</scope>
    <source>
        <strain evidence="7">M48</strain>
    </source>
</reference>
<keyword evidence="8" id="KW-1185">Reference proteome</keyword>
<evidence type="ECO:0000256" key="2">
    <source>
        <dbReference type="ARBA" id="ARBA00022692"/>
    </source>
</evidence>
<evidence type="ECO:0000256" key="5">
    <source>
        <dbReference type="SAM" id="Phobius"/>
    </source>
</evidence>
<feature type="transmembrane region" description="Helical" evidence="5">
    <location>
        <begin position="50"/>
        <end position="73"/>
    </location>
</feature>
<dbReference type="Proteomes" id="UP001156140">
    <property type="component" value="Unassembled WGS sequence"/>
</dbReference>
<proteinExistence type="predicted"/>
<keyword evidence="3 5" id="KW-1133">Transmembrane helix</keyword>
<name>A0AA41UHS4_9HYPH</name>
<keyword evidence="4 5" id="KW-0472">Membrane</keyword>
<comment type="caution">
    <text evidence="7">The sequence shown here is derived from an EMBL/GenBank/DDBJ whole genome shotgun (WGS) entry which is preliminary data.</text>
</comment>
<dbReference type="EMBL" id="JALAZD010000002">
    <property type="protein sequence ID" value="MCI0128621.1"/>
    <property type="molecule type" value="Genomic_DNA"/>
</dbReference>
<keyword evidence="1" id="KW-1003">Cell membrane</keyword>
<gene>
    <name evidence="7" type="ORF">ML536_17450</name>
</gene>
<keyword evidence="2 5" id="KW-0812">Transmembrane</keyword>
<dbReference type="GO" id="GO:0005886">
    <property type="term" value="C:plasma membrane"/>
    <property type="evidence" value="ECO:0007669"/>
    <property type="project" value="InterPro"/>
</dbReference>
<dbReference type="RefSeq" id="WP_052014999.1">
    <property type="nucleotide sequence ID" value="NZ_CP068983.1"/>
</dbReference>
<organism evidence="7 8">
    <name type="scientific">Paradevosia shaoguanensis</name>
    <dbReference type="NCBI Taxonomy" id="1335043"/>
    <lineage>
        <taxon>Bacteria</taxon>
        <taxon>Pseudomonadati</taxon>
        <taxon>Pseudomonadota</taxon>
        <taxon>Alphaproteobacteria</taxon>
        <taxon>Hyphomicrobiales</taxon>
        <taxon>Devosiaceae</taxon>
        <taxon>Paradevosia</taxon>
    </lineage>
</organism>
<dbReference type="AlphaFoldDB" id="A0AA41UHS4"/>
<evidence type="ECO:0000259" key="6">
    <source>
        <dbReference type="Pfam" id="PF06305"/>
    </source>
</evidence>
<evidence type="ECO:0000313" key="7">
    <source>
        <dbReference type="EMBL" id="MCI0128621.1"/>
    </source>
</evidence>
<accession>A0AA41UHS4</accession>
<dbReference type="Pfam" id="PF06305">
    <property type="entry name" value="LapA_dom"/>
    <property type="match status" value="1"/>
</dbReference>
<evidence type="ECO:0000313" key="8">
    <source>
        <dbReference type="Proteomes" id="UP001156140"/>
    </source>
</evidence>
<protein>
    <submittedName>
        <fullName evidence="7">LapA family protein</fullName>
    </submittedName>
</protein>
<evidence type="ECO:0000256" key="3">
    <source>
        <dbReference type="ARBA" id="ARBA00022989"/>
    </source>
</evidence>
<evidence type="ECO:0000256" key="1">
    <source>
        <dbReference type="ARBA" id="ARBA00022475"/>
    </source>
</evidence>
<dbReference type="InterPro" id="IPR010445">
    <property type="entry name" value="LapA_dom"/>
</dbReference>
<feature type="domain" description="Lipopolysaccharide assembly protein A" evidence="6">
    <location>
        <begin position="27"/>
        <end position="96"/>
    </location>
</feature>